<organism evidence="1 2">
    <name type="scientific">Peronosclerospora sorghi</name>
    <dbReference type="NCBI Taxonomy" id="230839"/>
    <lineage>
        <taxon>Eukaryota</taxon>
        <taxon>Sar</taxon>
        <taxon>Stramenopiles</taxon>
        <taxon>Oomycota</taxon>
        <taxon>Peronosporomycetes</taxon>
        <taxon>Peronosporales</taxon>
        <taxon>Peronosporaceae</taxon>
        <taxon>Peronosclerospora</taxon>
    </lineage>
</organism>
<keyword evidence="2" id="KW-1185">Reference proteome</keyword>
<proteinExistence type="predicted"/>
<name>A0ACC0VPC6_9STRA</name>
<sequence>MSRTPFQPAHEFKYGLKVMHIDPATKRIVSVRCQFYSFRPELYESHHKGQHATHWSAYQALDHDAKKKFFDNVQPHANTLHSHFVSGDQPLSFVLHRGVIEVIIGDVFFSTDDHGPVSHQRVLALFVPEIGSDNAVQHYTFESRIHSNFKSLQLTYPTVAAVLESSKQLLGVGKIGSISGAQVSIFARILVAVNLTILNEILESPEVLGFSIALDSSTHRGVSYLAIRIRFHYKNLLHNIHLDALLMSERHTAVSIYDLTVKIFNILCPSWRKKVLGIASDRANVMTGRIGGVVTLFERECLFPIHRTWCVLQQIDLVVKERVAGAYTHGAASAKRKTFL</sequence>
<evidence type="ECO:0000313" key="1">
    <source>
        <dbReference type="EMBL" id="KAI9908162.1"/>
    </source>
</evidence>
<comment type="caution">
    <text evidence="1">The sequence shown here is derived from an EMBL/GenBank/DDBJ whole genome shotgun (WGS) entry which is preliminary data.</text>
</comment>
<dbReference type="Proteomes" id="UP001163321">
    <property type="component" value="Chromosome 8"/>
</dbReference>
<protein>
    <submittedName>
        <fullName evidence="1">Uncharacterized protein</fullName>
    </submittedName>
</protein>
<gene>
    <name evidence="1" type="ORF">PsorP6_016106</name>
</gene>
<accession>A0ACC0VPC6</accession>
<evidence type="ECO:0000313" key="2">
    <source>
        <dbReference type="Proteomes" id="UP001163321"/>
    </source>
</evidence>
<reference evidence="1 2" key="1">
    <citation type="journal article" date="2022" name="bioRxiv">
        <title>The genome of the oomycete Peronosclerospora sorghi, a cosmopolitan pathogen of maize and sorghum, is inflated with dispersed pseudogenes.</title>
        <authorList>
            <person name="Fletcher K."/>
            <person name="Martin F."/>
            <person name="Isakeit T."/>
            <person name="Cavanaugh K."/>
            <person name="Magill C."/>
            <person name="Michelmore R."/>
        </authorList>
    </citation>
    <scope>NUCLEOTIDE SEQUENCE [LARGE SCALE GENOMIC DNA]</scope>
    <source>
        <strain evidence="1">P6</strain>
    </source>
</reference>
<dbReference type="EMBL" id="CM047587">
    <property type="protein sequence ID" value="KAI9908162.1"/>
    <property type="molecule type" value="Genomic_DNA"/>
</dbReference>